<dbReference type="InterPro" id="IPR050127">
    <property type="entry name" value="Serine_Proteases_S1"/>
</dbReference>
<dbReference type="GO" id="GO:0006508">
    <property type="term" value="P:proteolysis"/>
    <property type="evidence" value="ECO:0007669"/>
    <property type="project" value="UniProtKB-KW"/>
</dbReference>
<proteinExistence type="predicted"/>
<dbReference type="CDD" id="cd00190">
    <property type="entry name" value="Tryp_SPc"/>
    <property type="match status" value="1"/>
</dbReference>
<dbReference type="PANTHER" id="PTHR24264">
    <property type="entry name" value="TRYPSIN-RELATED"/>
    <property type="match status" value="1"/>
</dbReference>
<evidence type="ECO:0000256" key="3">
    <source>
        <dbReference type="ARBA" id="ARBA00022670"/>
    </source>
</evidence>
<protein>
    <recommendedName>
        <fullName evidence="6">Peptidase S1 domain-containing protein</fullName>
    </recommendedName>
</protein>
<accession>A0A7R9L9I7</accession>
<dbReference type="OrthoDB" id="6485747at2759"/>
<dbReference type="PANTHER" id="PTHR24264:SF65">
    <property type="entry name" value="SRCR DOMAIN-CONTAINING PROTEIN"/>
    <property type="match status" value="1"/>
</dbReference>
<keyword evidence="2" id="KW-0964">Secreted</keyword>
<dbReference type="GO" id="GO:0005615">
    <property type="term" value="C:extracellular space"/>
    <property type="evidence" value="ECO:0007669"/>
    <property type="project" value="TreeGrafter"/>
</dbReference>
<dbReference type="GO" id="GO:0004252">
    <property type="term" value="F:serine-type endopeptidase activity"/>
    <property type="evidence" value="ECO:0007669"/>
    <property type="project" value="InterPro"/>
</dbReference>
<dbReference type="Pfam" id="PF00089">
    <property type="entry name" value="Trypsin"/>
    <property type="match status" value="2"/>
</dbReference>
<dbReference type="AlphaFoldDB" id="A0A7R9L9I7"/>
<evidence type="ECO:0000313" key="7">
    <source>
        <dbReference type="EMBL" id="CAD7637589.1"/>
    </source>
</evidence>
<dbReference type="EMBL" id="OC874416">
    <property type="protein sequence ID" value="CAD7637589.1"/>
    <property type="molecule type" value="Genomic_DNA"/>
</dbReference>
<feature type="domain" description="Peptidase S1" evidence="6">
    <location>
        <begin position="1"/>
        <end position="192"/>
    </location>
</feature>
<dbReference type="SUPFAM" id="SSF50494">
    <property type="entry name" value="Trypsin-like serine proteases"/>
    <property type="match status" value="1"/>
</dbReference>
<dbReference type="Gene3D" id="2.40.10.10">
    <property type="entry name" value="Trypsin-like serine proteases"/>
    <property type="match status" value="1"/>
</dbReference>
<evidence type="ECO:0000256" key="5">
    <source>
        <dbReference type="ARBA" id="ARBA00022825"/>
    </source>
</evidence>
<keyword evidence="3" id="KW-0645">Protease</keyword>
<dbReference type="InterPro" id="IPR001254">
    <property type="entry name" value="Trypsin_dom"/>
</dbReference>
<evidence type="ECO:0000259" key="6">
    <source>
        <dbReference type="PROSITE" id="PS50240"/>
    </source>
</evidence>
<evidence type="ECO:0000313" key="8">
    <source>
        <dbReference type="Proteomes" id="UP000759131"/>
    </source>
</evidence>
<dbReference type="SMART" id="SM00020">
    <property type="entry name" value="Tryp_SPc"/>
    <property type="match status" value="1"/>
</dbReference>
<keyword evidence="8" id="KW-1185">Reference proteome</keyword>
<evidence type="ECO:0000256" key="2">
    <source>
        <dbReference type="ARBA" id="ARBA00022525"/>
    </source>
</evidence>
<gene>
    <name evidence="7" type="ORF">OSB1V03_LOCUS17044</name>
</gene>
<evidence type="ECO:0000256" key="1">
    <source>
        <dbReference type="ARBA" id="ARBA00004613"/>
    </source>
</evidence>
<dbReference type="EMBL" id="CAJPIZ010019841">
    <property type="protein sequence ID" value="CAG2117090.1"/>
    <property type="molecule type" value="Genomic_DNA"/>
</dbReference>
<keyword evidence="4" id="KW-0378">Hydrolase</keyword>
<dbReference type="PROSITE" id="PS50240">
    <property type="entry name" value="TRYPSIN_DOM"/>
    <property type="match status" value="1"/>
</dbReference>
<dbReference type="InterPro" id="IPR009003">
    <property type="entry name" value="Peptidase_S1_PA"/>
</dbReference>
<feature type="non-terminal residue" evidence="7">
    <location>
        <position position="1"/>
    </location>
</feature>
<evidence type="ECO:0000256" key="4">
    <source>
        <dbReference type="ARBA" id="ARBA00022801"/>
    </source>
</evidence>
<dbReference type="Proteomes" id="UP000759131">
    <property type="component" value="Unassembled WGS sequence"/>
</dbReference>
<reference evidence="7" key="1">
    <citation type="submission" date="2020-11" db="EMBL/GenBank/DDBJ databases">
        <authorList>
            <person name="Tran Van P."/>
        </authorList>
    </citation>
    <scope>NUCLEOTIDE SEQUENCE</scope>
</reference>
<organism evidence="7">
    <name type="scientific">Medioppia subpectinata</name>
    <dbReference type="NCBI Taxonomy" id="1979941"/>
    <lineage>
        <taxon>Eukaryota</taxon>
        <taxon>Metazoa</taxon>
        <taxon>Ecdysozoa</taxon>
        <taxon>Arthropoda</taxon>
        <taxon>Chelicerata</taxon>
        <taxon>Arachnida</taxon>
        <taxon>Acari</taxon>
        <taxon>Acariformes</taxon>
        <taxon>Sarcoptiformes</taxon>
        <taxon>Oribatida</taxon>
        <taxon>Brachypylina</taxon>
        <taxon>Oppioidea</taxon>
        <taxon>Oppiidae</taxon>
        <taxon>Medioppia</taxon>
    </lineage>
</organism>
<dbReference type="InterPro" id="IPR043504">
    <property type="entry name" value="Peptidase_S1_PA_chymotrypsin"/>
</dbReference>
<keyword evidence="5" id="KW-0720">Serine protease</keyword>
<name>A0A7R9L9I7_9ACAR</name>
<sequence length="193" mass="21858">MAHERYFQPRIYHDLAVIRSKREIAFNDEITAVCLPKKQWINNSFISDETAYVSGFGDTLFDGSQPSVLQEVDLKILNNTFCEQNYKNLIESGDKYPVGMKRSIICAGYEEGGKDACQYKNTYTLAALSTLSPLRVAKAARGDSGGPLTIQFRSINYLLGVVSFGYKCAQPNFPGVYTYIPYYLDWIQKTLER</sequence>
<comment type="subcellular location">
    <subcellularLocation>
        <location evidence="1">Secreted</location>
    </subcellularLocation>
</comment>